<organism evidence="3 4">
    <name type="scientific">Protea cynaroides</name>
    <dbReference type="NCBI Taxonomy" id="273540"/>
    <lineage>
        <taxon>Eukaryota</taxon>
        <taxon>Viridiplantae</taxon>
        <taxon>Streptophyta</taxon>
        <taxon>Embryophyta</taxon>
        <taxon>Tracheophyta</taxon>
        <taxon>Spermatophyta</taxon>
        <taxon>Magnoliopsida</taxon>
        <taxon>Proteales</taxon>
        <taxon>Proteaceae</taxon>
        <taxon>Protea</taxon>
    </lineage>
</organism>
<dbReference type="InterPro" id="IPR025558">
    <property type="entry name" value="DUF4283"/>
</dbReference>
<dbReference type="OrthoDB" id="1750606at2759"/>
<evidence type="ECO:0000313" key="3">
    <source>
        <dbReference type="EMBL" id="KAJ4960944.1"/>
    </source>
</evidence>
<evidence type="ECO:0000259" key="2">
    <source>
        <dbReference type="Pfam" id="PF14111"/>
    </source>
</evidence>
<dbReference type="Gene3D" id="3.60.10.10">
    <property type="entry name" value="Endonuclease/exonuclease/phosphatase"/>
    <property type="match status" value="1"/>
</dbReference>
<comment type="caution">
    <text evidence="3">The sequence shown here is derived from an EMBL/GenBank/DDBJ whole genome shotgun (WGS) entry which is preliminary data.</text>
</comment>
<dbReference type="AlphaFoldDB" id="A0A9Q0H803"/>
<protein>
    <recommendedName>
        <fullName evidence="2">DUF4283 domain-containing protein</fullName>
    </recommendedName>
</protein>
<sequence>MEQGTNIPDFNPTSPINPANNKPATDDLDHIHVGDTEEPFLLEDDSYSYNEENLGSKPFRRQAVTEALPTAWNTVHGVEVILVDKMTYLFRFKHSLDLLNVLKEAPWTVAGNLTILEGWSRKLLRLLKSEKPEILFLIETKNKHEKLEQLKKKFKFHHLFTVDPIGFSGGLALFWKDNISLNIISYN</sequence>
<dbReference type="Proteomes" id="UP001141806">
    <property type="component" value="Unassembled WGS sequence"/>
</dbReference>
<dbReference type="PANTHER" id="PTHR35218">
    <property type="entry name" value="RNASE H DOMAIN-CONTAINING PROTEIN"/>
    <property type="match status" value="1"/>
</dbReference>
<dbReference type="InterPro" id="IPR036691">
    <property type="entry name" value="Endo/exonu/phosph_ase_sf"/>
</dbReference>
<reference evidence="3" key="1">
    <citation type="journal article" date="2023" name="Plant J.">
        <title>The genome of the king protea, Protea cynaroides.</title>
        <authorList>
            <person name="Chang J."/>
            <person name="Duong T.A."/>
            <person name="Schoeman C."/>
            <person name="Ma X."/>
            <person name="Roodt D."/>
            <person name="Barker N."/>
            <person name="Li Z."/>
            <person name="Van de Peer Y."/>
            <person name="Mizrachi E."/>
        </authorList>
    </citation>
    <scope>NUCLEOTIDE SEQUENCE</scope>
    <source>
        <tissue evidence="3">Young leaves</tissue>
    </source>
</reference>
<accession>A0A9Q0H803</accession>
<proteinExistence type="predicted"/>
<dbReference type="Pfam" id="PF14111">
    <property type="entry name" value="DUF4283"/>
    <property type="match status" value="1"/>
</dbReference>
<keyword evidence="4" id="KW-1185">Reference proteome</keyword>
<dbReference type="PANTHER" id="PTHR35218:SF9">
    <property type="entry name" value="ENDONUCLEASE_EXONUCLEASE_PHOSPHATASE DOMAIN-CONTAINING PROTEIN"/>
    <property type="match status" value="1"/>
</dbReference>
<dbReference type="SUPFAM" id="SSF56219">
    <property type="entry name" value="DNase I-like"/>
    <property type="match status" value="1"/>
</dbReference>
<evidence type="ECO:0000313" key="4">
    <source>
        <dbReference type="Proteomes" id="UP001141806"/>
    </source>
</evidence>
<feature type="region of interest" description="Disordered" evidence="1">
    <location>
        <begin position="1"/>
        <end position="30"/>
    </location>
</feature>
<gene>
    <name evidence="3" type="ORF">NE237_020854</name>
</gene>
<name>A0A9Q0H803_9MAGN</name>
<evidence type="ECO:0000256" key="1">
    <source>
        <dbReference type="SAM" id="MobiDB-lite"/>
    </source>
</evidence>
<dbReference type="EMBL" id="JAMYWD010000009">
    <property type="protein sequence ID" value="KAJ4960944.1"/>
    <property type="molecule type" value="Genomic_DNA"/>
</dbReference>
<feature type="compositionally biased region" description="Polar residues" evidence="1">
    <location>
        <begin position="1"/>
        <end position="23"/>
    </location>
</feature>
<feature type="domain" description="DUF4283" evidence="2">
    <location>
        <begin position="62"/>
        <end position="121"/>
    </location>
</feature>